<evidence type="ECO:0008006" key="3">
    <source>
        <dbReference type="Google" id="ProtNLM"/>
    </source>
</evidence>
<sequence>MGPEPFYIGGREKKIAGQNDYAIFPIQPIYSLSRENSMKKITTLLSLLAALVAFSANADVKLQDNSKILGKWQVTHEALALDREKKPLHVTWEFQKDGTLVTTGEDARSGIGAMNIPIKYSVADGVIKKQISPGREKYEDCAVVEVSDKDMILKCKFLYFFMTRM</sequence>
<dbReference type="EMBL" id="CP113517">
    <property type="protein sequence ID" value="WAR45138.1"/>
    <property type="molecule type" value="Genomic_DNA"/>
</dbReference>
<accession>A0ABY7GKV9</accession>
<proteinExistence type="predicted"/>
<name>A0ABY7GKV9_9GAMM</name>
<evidence type="ECO:0000313" key="1">
    <source>
        <dbReference type="EMBL" id="WAR45138.1"/>
    </source>
</evidence>
<protein>
    <recommendedName>
        <fullName evidence="3">Lipocalin-like domain-containing protein</fullName>
    </recommendedName>
</protein>
<dbReference type="RefSeq" id="WP_255190106.1">
    <property type="nucleotide sequence ID" value="NZ_CP113517.1"/>
</dbReference>
<evidence type="ECO:0000313" key="2">
    <source>
        <dbReference type="Proteomes" id="UP001162780"/>
    </source>
</evidence>
<reference evidence="1" key="1">
    <citation type="submission" date="2022-11" db="EMBL/GenBank/DDBJ databases">
        <title>Methylomonas rapida sp. nov., Carotenoid-Producing Obligate Methanotrophs with High Growth Characteristics and Biotechnological Potential.</title>
        <authorList>
            <person name="Tikhonova E.N."/>
            <person name="Suleimanov R.Z."/>
            <person name="Miroshnikov K."/>
            <person name="Oshkin I.Y."/>
            <person name="Belova S.E."/>
            <person name="Danilova O.V."/>
            <person name="Ashikhmin A."/>
            <person name="Konopkin A."/>
            <person name="But S.Y."/>
            <person name="Khmelenina V.N."/>
            <person name="Kuznetsov N."/>
            <person name="Pimenov N.V."/>
            <person name="Dedysh S.N."/>
        </authorList>
    </citation>
    <scope>NUCLEOTIDE SEQUENCE</scope>
    <source>
        <strain evidence="1">MP1</strain>
    </source>
</reference>
<keyword evidence="2" id="KW-1185">Reference proteome</keyword>
<dbReference type="Proteomes" id="UP001162780">
    <property type="component" value="Chromosome"/>
</dbReference>
<organism evidence="1 2">
    <name type="scientific">Methylomonas rapida</name>
    <dbReference type="NCBI Taxonomy" id="2963939"/>
    <lineage>
        <taxon>Bacteria</taxon>
        <taxon>Pseudomonadati</taxon>
        <taxon>Pseudomonadota</taxon>
        <taxon>Gammaproteobacteria</taxon>
        <taxon>Methylococcales</taxon>
        <taxon>Methylococcaceae</taxon>
        <taxon>Methylomonas</taxon>
    </lineage>
</organism>
<gene>
    <name evidence="1" type="ORF">NM686_001115</name>
</gene>